<organism evidence="1 2">
    <name type="scientific">Leadbettera azotonutricia (strain ATCC BAA-888 / DSM 13862 / ZAS-9)</name>
    <name type="common">Treponema azotonutricium</name>
    <dbReference type="NCBI Taxonomy" id="545695"/>
    <lineage>
        <taxon>Bacteria</taxon>
        <taxon>Pseudomonadati</taxon>
        <taxon>Spirochaetota</taxon>
        <taxon>Spirochaetia</taxon>
        <taxon>Spirochaetales</taxon>
        <taxon>Breznakiellaceae</taxon>
        <taxon>Leadbettera</taxon>
    </lineage>
</organism>
<dbReference type="EMBL" id="CP001841">
    <property type="protein sequence ID" value="AEF82967.1"/>
    <property type="molecule type" value="Genomic_DNA"/>
</dbReference>
<dbReference type="RefSeq" id="WP_015713028.1">
    <property type="nucleotide sequence ID" value="NC_015577.1"/>
</dbReference>
<dbReference type="STRING" id="545695.TREAZ_2494"/>
<evidence type="ECO:0000313" key="1">
    <source>
        <dbReference type="EMBL" id="AEF82967.1"/>
    </source>
</evidence>
<keyword evidence="2" id="KW-1185">Reference proteome</keyword>
<accession>F5YF69</accession>
<gene>
    <name evidence="1" type="ordered locus">TREAZ_2494</name>
</gene>
<evidence type="ECO:0000313" key="2">
    <source>
        <dbReference type="Proteomes" id="UP000009222"/>
    </source>
</evidence>
<dbReference type="HOGENOM" id="CLU_2959475_0_0_12"/>
<dbReference type="AlphaFoldDB" id="F5YF69"/>
<reference evidence="1 2" key="2">
    <citation type="journal article" date="2011" name="ISME J.">
        <title>RNA-seq reveals cooperative metabolic interactions between two termite-gut spirochete species in co-culture.</title>
        <authorList>
            <person name="Rosenthal A.Z."/>
            <person name="Matson E.G."/>
            <person name="Eldar A."/>
            <person name="Leadbetter J.R."/>
        </authorList>
    </citation>
    <scope>NUCLEOTIDE SEQUENCE [LARGE SCALE GENOMIC DNA]</scope>
    <source>
        <strain evidence="2">ATCC BAA-888 / DSM 13862 / ZAS-9</strain>
    </source>
</reference>
<dbReference type="InParanoid" id="F5YF69"/>
<proteinExistence type="predicted"/>
<protein>
    <submittedName>
        <fullName evidence="1">Uncharacterized protein</fullName>
    </submittedName>
</protein>
<name>F5YF69_LEAAZ</name>
<dbReference type="Proteomes" id="UP000009222">
    <property type="component" value="Chromosome"/>
</dbReference>
<sequence length="59" mass="6859">MELTDECIEKIKEKAKEVDHGKLVITILPRPEDKQVYDVIFGQEERVQFSSPDPSWICP</sequence>
<dbReference type="KEGG" id="taz:TREAZ_2494"/>
<reference evidence="2" key="1">
    <citation type="submission" date="2009-12" db="EMBL/GenBank/DDBJ databases">
        <title>Complete sequence of Treponema azotonutricium strain ZAS-9.</title>
        <authorList>
            <person name="Tetu S.G."/>
            <person name="Matson E."/>
            <person name="Ren Q."/>
            <person name="Seshadri R."/>
            <person name="Elbourne L."/>
            <person name="Hassan K.A."/>
            <person name="Durkin A."/>
            <person name="Radune D."/>
            <person name="Mohamoud Y."/>
            <person name="Shay R."/>
            <person name="Jin S."/>
            <person name="Zhang X."/>
            <person name="Lucey K."/>
            <person name="Ballor N.R."/>
            <person name="Ottesen E."/>
            <person name="Rosenthal R."/>
            <person name="Allen A."/>
            <person name="Leadbetter J.R."/>
            <person name="Paulsen I.T."/>
        </authorList>
    </citation>
    <scope>NUCLEOTIDE SEQUENCE [LARGE SCALE GENOMIC DNA]</scope>
    <source>
        <strain evidence="2">ATCC BAA-888 / DSM 13862 / ZAS-9</strain>
    </source>
</reference>